<reference evidence="2" key="2">
    <citation type="journal article" date="2015" name="Fish Shellfish Immunol.">
        <title>Early steps in the European eel (Anguilla anguilla)-Vibrio vulnificus interaction in the gills: Role of the RtxA13 toxin.</title>
        <authorList>
            <person name="Callol A."/>
            <person name="Pajuelo D."/>
            <person name="Ebbesson L."/>
            <person name="Teles M."/>
            <person name="MacKenzie S."/>
            <person name="Amaro C."/>
        </authorList>
    </citation>
    <scope>NUCLEOTIDE SEQUENCE</scope>
</reference>
<sequence>MFYVNLPWWSIFVLNSSSLHFFHCYCTWLKAFWRVLPLAVIASYGAWARNYIGAHALIFNLLVVPICSFSPMFNITKWN</sequence>
<accession>A0A0E9Y1B2</accession>
<dbReference type="AlphaFoldDB" id="A0A0E9Y1B2"/>
<organism evidence="2">
    <name type="scientific">Anguilla anguilla</name>
    <name type="common">European freshwater eel</name>
    <name type="synonym">Muraena anguilla</name>
    <dbReference type="NCBI Taxonomy" id="7936"/>
    <lineage>
        <taxon>Eukaryota</taxon>
        <taxon>Metazoa</taxon>
        <taxon>Chordata</taxon>
        <taxon>Craniata</taxon>
        <taxon>Vertebrata</taxon>
        <taxon>Euteleostomi</taxon>
        <taxon>Actinopterygii</taxon>
        <taxon>Neopterygii</taxon>
        <taxon>Teleostei</taxon>
        <taxon>Anguilliformes</taxon>
        <taxon>Anguillidae</taxon>
        <taxon>Anguilla</taxon>
    </lineage>
</organism>
<proteinExistence type="predicted"/>
<protein>
    <submittedName>
        <fullName evidence="2">Uncharacterized protein</fullName>
    </submittedName>
</protein>
<keyword evidence="1" id="KW-1133">Transmembrane helix</keyword>
<feature type="transmembrane region" description="Helical" evidence="1">
    <location>
        <begin position="54"/>
        <end position="75"/>
    </location>
</feature>
<evidence type="ECO:0000256" key="1">
    <source>
        <dbReference type="SAM" id="Phobius"/>
    </source>
</evidence>
<evidence type="ECO:0000313" key="2">
    <source>
        <dbReference type="EMBL" id="JAI08487.1"/>
    </source>
</evidence>
<name>A0A0E9Y1B2_ANGAN</name>
<reference evidence="2" key="1">
    <citation type="submission" date="2014-11" db="EMBL/GenBank/DDBJ databases">
        <authorList>
            <person name="Amaro Gonzalez C."/>
        </authorList>
    </citation>
    <scope>NUCLEOTIDE SEQUENCE</scope>
</reference>
<keyword evidence="1" id="KW-0472">Membrane</keyword>
<keyword evidence="1" id="KW-0812">Transmembrane</keyword>
<dbReference type="EMBL" id="GBXM01000091">
    <property type="protein sequence ID" value="JAI08487.1"/>
    <property type="molecule type" value="Transcribed_RNA"/>
</dbReference>